<comment type="caution">
    <text evidence="2">The sequence shown here is derived from an EMBL/GenBank/DDBJ whole genome shotgun (WGS) entry which is preliminary data.</text>
</comment>
<dbReference type="EMBL" id="LNQE01001407">
    <property type="protein sequence ID" value="KUG17999.1"/>
    <property type="molecule type" value="Genomic_DNA"/>
</dbReference>
<gene>
    <name evidence="2" type="ORF">ASZ90_012313</name>
</gene>
<evidence type="ECO:0000256" key="1">
    <source>
        <dbReference type="ARBA" id="ARBA00022649"/>
    </source>
</evidence>
<dbReference type="AlphaFoldDB" id="A0A0W8FAR2"/>
<dbReference type="InterPro" id="IPR035093">
    <property type="entry name" value="RelE/ParE_toxin_dom_sf"/>
</dbReference>
<proteinExistence type="predicted"/>
<evidence type="ECO:0000313" key="2">
    <source>
        <dbReference type="EMBL" id="KUG17999.1"/>
    </source>
</evidence>
<sequence>MAYQPITTYYFEKRFKKLTKKDGLLKERVIRKLQDIISNPAIGEPKRHGLRGLRSVHIDPFVVAYLVIKDKILLINFDHHDKVYEETSKIIVALLNDPRTIEALTNAGITPEEYAAFLKSFRKKN</sequence>
<protein>
    <submittedName>
        <fullName evidence="2">Uncharacterized protein</fullName>
    </submittedName>
</protein>
<dbReference type="InterPro" id="IPR007712">
    <property type="entry name" value="RelE/ParE_toxin"/>
</dbReference>
<organism evidence="2">
    <name type="scientific">hydrocarbon metagenome</name>
    <dbReference type="NCBI Taxonomy" id="938273"/>
    <lineage>
        <taxon>unclassified sequences</taxon>
        <taxon>metagenomes</taxon>
        <taxon>ecological metagenomes</taxon>
    </lineage>
</organism>
<keyword evidence="1" id="KW-1277">Toxin-antitoxin system</keyword>
<dbReference type="Gene3D" id="3.30.2310.20">
    <property type="entry name" value="RelE-like"/>
    <property type="match status" value="1"/>
</dbReference>
<reference evidence="2" key="1">
    <citation type="journal article" date="2015" name="Proc. Natl. Acad. Sci. U.S.A.">
        <title>Networks of energetic and metabolic interactions define dynamics in microbial communities.</title>
        <authorList>
            <person name="Embree M."/>
            <person name="Liu J.K."/>
            <person name="Al-Bassam M.M."/>
            <person name="Zengler K."/>
        </authorList>
    </citation>
    <scope>NUCLEOTIDE SEQUENCE</scope>
</reference>
<dbReference type="Pfam" id="PF05016">
    <property type="entry name" value="ParE_toxin"/>
    <property type="match status" value="1"/>
</dbReference>
<name>A0A0W8FAR2_9ZZZZ</name>
<accession>A0A0W8FAR2</accession>
<dbReference type="SUPFAM" id="SSF143011">
    <property type="entry name" value="RelE-like"/>
    <property type="match status" value="1"/>
</dbReference>